<proteinExistence type="predicted"/>
<dbReference type="STRING" id="305507.SAMN04489724_1004"/>
<evidence type="ECO:0000313" key="2">
    <source>
        <dbReference type="EMBL" id="SFT49731.1"/>
    </source>
</evidence>
<dbReference type="SUPFAM" id="SSF53335">
    <property type="entry name" value="S-adenosyl-L-methionine-dependent methyltransferases"/>
    <property type="match status" value="1"/>
</dbReference>
<dbReference type="GO" id="GO:0032259">
    <property type="term" value="P:methylation"/>
    <property type="evidence" value="ECO:0007669"/>
    <property type="project" value="UniProtKB-KW"/>
</dbReference>
<dbReference type="Gene3D" id="3.40.50.150">
    <property type="entry name" value="Vaccinia Virus protein VP39"/>
    <property type="match status" value="1"/>
</dbReference>
<accession>A0A1I6YHA8</accession>
<name>A0A1I6YHA8_9BACT</name>
<dbReference type="EMBL" id="FPBF01000001">
    <property type="protein sequence ID" value="SFT49731.1"/>
    <property type="molecule type" value="Genomic_DNA"/>
</dbReference>
<dbReference type="InterPro" id="IPR041698">
    <property type="entry name" value="Methyltransf_25"/>
</dbReference>
<keyword evidence="3" id="KW-1185">Reference proteome</keyword>
<protein>
    <submittedName>
        <fullName evidence="2">Phospholipid N-methyltransferase</fullName>
    </submittedName>
</protein>
<keyword evidence="2" id="KW-0489">Methyltransferase</keyword>
<dbReference type="Pfam" id="PF13649">
    <property type="entry name" value="Methyltransf_25"/>
    <property type="match status" value="1"/>
</dbReference>
<evidence type="ECO:0000259" key="1">
    <source>
        <dbReference type="Pfam" id="PF13649"/>
    </source>
</evidence>
<dbReference type="Proteomes" id="UP000199673">
    <property type="component" value="Unassembled WGS sequence"/>
</dbReference>
<organism evidence="2 3">
    <name type="scientific">Algoriphagus locisalis</name>
    <dbReference type="NCBI Taxonomy" id="305507"/>
    <lineage>
        <taxon>Bacteria</taxon>
        <taxon>Pseudomonadati</taxon>
        <taxon>Bacteroidota</taxon>
        <taxon>Cytophagia</taxon>
        <taxon>Cytophagales</taxon>
        <taxon>Cyclobacteriaceae</taxon>
        <taxon>Algoriphagus</taxon>
    </lineage>
</organism>
<sequence>MGEVRKDRAKSGIFKERIKLYMGKSDLLLELYSNLSTTGAVTFSSKALVNKMLSHTKLQGAKLIVELGGGDGSITQGIVDRMDPDAELLVFEISKSFCESMEKMFPQQNVRIINDSAENIANYLENRKVDYILSSLPFSFIPPEVKDAILSNSKIALNQSGYFIQICYSYLLKNLFKKHFANVSTSFTLKNLPPAFVMVCK</sequence>
<dbReference type="GO" id="GO:0008168">
    <property type="term" value="F:methyltransferase activity"/>
    <property type="evidence" value="ECO:0007669"/>
    <property type="project" value="UniProtKB-KW"/>
</dbReference>
<feature type="domain" description="Methyltransferase" evidence="1">
    <location>
        <begin position="64"/>
        <end position="161"/>
    </location>
</feature>
<gene>
    <name evidence="2" type="ORF">SAMN04489724_1004</name>
</gene>
<dbReference type="AlphaFoldDB" id="A0A1I6YHA8"/>
<keyword evidence="2" id="KW-0808">Transferase</keyword>
<dbReference type="InterPro" id="IPR029063">
    <property type="entry name" value="SAM-dependent_MTases_sf"/>
</dbReference>
<dbReference type="CDD" id="cd02440">
    <property type="entry name" value="AdoMet_MTases"/>
    <property type="match status" value="1"/>
</dbReference>
<evidence type="ECO:0000313" key="3">
    <source>
        <dbReference type="Proteomes" id="UP000199673"/>
    </source>
</evidence>
<reference evidence="3" key="1">
    <citation type="submission" date="2016-10" db="EMBL/GenBank/DDBJ databases">
        <authorList>
            <person name="Varghese N."/>
            <person name="Submissions S."/>
        </authorList>
    </citation>
    <scope>NUCLEOTIDE SEQUENCE [LARGE SCALE GENOMIC DNA]</scope>
    <source>
        <strain evidence="3">DSM 23445</strain>
    </source>
</reference>